<dbReference type="Pfam" id="PF04096">
    <property type="entry name" value="Nucleoporin2"/>
    <property type="match status" value="1"/>
</dbReference>
<dbReference type="PANTHER" id="PTHR23198">
    <property type="entry name" value="NUCLEOPORIN"/>
    <property type="match status" value="1"/>
</dbReference>
<keyword evidence="4" id="KW-0509">mRNA transport</keyword>
<feature type="compositionally biased region" description="Acidic residues" evidence="9">
    <location>
        <begin position="371"/>
        <end position="381"/>
    </location>
</feature>
<evidence type="ECO:0000256" key="7">
    <source>
        <dbReference type="ARBA" id="ARBA00023132"/>
    </source>
</evidence>
<evidence type="ECO:0000256" key="2">
    <source>
        <dbReference type="ARBA" id="ARBA00008926"/>
    </source>
</evidence>
<keyword evidence="3" id="KW-0813">Transport</keyword>
<evidence type="ECO:0000313" key="12">
    <source>
        <dbReference type="Proteomes" id="UP001642484"/>
    </source>
</evidence>
<dbReference type="InterPro" id="IPR036903">
    <property type="entry name" value="Nup98_auto-Pept-S59_dom_sf"/>
</dbReference>
<evidence type="ECO:0000256" key="4">
    <source>
        <dbReference type="ARBA" id="ARBA00022816"/>
    </source>
</evidence>
<evidence type="ECO:0000256" key="9">
    <source>
        <dbReference type="SAM" id="MobiDB-lite"/>
    </source>
</evidence>
<feature type="region of interest" description="Disordered" evidence="9">
    <location>
        <begin position="560"/>
        <end position="581"/>
    </location>
</feature>
<accession>A0ABP0R8F5</accession>
<keyword evidence="6" id="KW-0811">Translocation</keyword>
<name>A0ABP0R8F5_9DINO</name>
<comment type="caution">
    <text evidence="11">The sequence shown here is derived from an EMBL/GenBank/DDBJ whole genome shotgun (WGS) entry which is preliminary data.</text>
</comment>
<feature type="compositionally biased region" description="Polar residues" evidence="9">
    <location>
        <begin position="126"/>
        <end position="149"/>
    </location>
</feature>
<proteinExistence type="inferred from homology"/>
<evidence type="ECO:0000256" key="5">
    <source>
        <dbReference type="ARBA" id="ARBA00022927"/>
    </source>
</evidence>
<dbReference type="InterPro" id="IPR037665">
    <property type="entry name" value="Nucleoporin_S59-like"/>
</dbReference>
<evidence type="ECO:0000313" key="11">
    <source>
        <dbReference type="EMBL" id="CAK9096854.1"/>
    </source>
</evidence>
<evidence type="ECO:0000256" key="6">
    <source>
        <dbReference type="ARBA" id="ARBA00023010"/>
    </source>
</evidence>
<dbReference type="Gene3D" id="3.30.1610.10">
    <property type="entry name" value="Peptidase S59, nucleoporin"/>
    <property type="match status" value="1"/>
</dbReference>
<feature type="compositionally biased region" description="Low complexity" evidence="9">
    <location>
        <begin position="260"/>
        <end position="281"/>
    </location>
</feature>
<dbReference type="SUPFAM" id="SSF82215">
    <property type="entry name" value="C-terminal autoproteolytic domain of nucleoporin nup98"/>
    <property type="match status" value="1"/>
</dbReference>
<organism evidence="11 12">
    <name type="scientific">Durusdinium trenchii</name>
    <dbReference type="NCBI Taxonomy" id="1381693"/>
    <lineage>
        <taxon>Eukaryota</taxon>
        <taxon>Sar</taxon>
        <taxon>Alveolata</taxon>
        <taxon>Dinophyceae</taxon>
        <taxon>Suessiales</taxon>
        <taxon>Symbiodiniaceae</taxon>
        <taxon>Durusdinium</taxon>
    </lineage>
</organism>
<evidence type="ECO:0000256" key="8">
    <source>
        <dbReference type="ARBA" id="ARBA00023242"/>
    </source>
</evidence>
<feature type="compositionally biased region" description="Polar residues" evidence="9">
    <location>
        <begin position="566"/>
        <end position="580"/>
    </location>
</feature>
<reference evidence="11 12" key="1">
    <citation type="submission" date="2024-02" db="EMBL/GenBank/DDBJ databases">
        <authorList>
            <person name="Chen Y."/>
            <person name="Shah S."/>
            <person name="Dougan E. K."/>
            <person name="Thang M."/>
            <person name="Chan C."/>
        </authorList>
    </citation>
    <scope>NUCLEOTIDE SEQUENCE [LARGE SCALE GENOMIC DNA]</scope>
</reference>
<protein>
    <recommendedName>
        <fullName evidence="10">Peptidase S59 domain-containing protein</fullName>
    </recommendedName>
</protein>
<dbReference type="PANTHER" id="PTHR23198:SF6">
    <property type="entry name" value="NUCLEAR PORE COMPLEX PROTEIN NUP98-NUP96"/>
    <property type="match status" value="1"/>
</dbReference>
<evidence type="ECO:0000259" key="10">
    <source>
        <dbReference type="PROSITE" id="PS51434"/>
    </source>
</evidence>
<feature type="region of interest" description="Disordered" evidence="9">
    <location>
        <begin position="189"/>
        <end position="282"/>
    </location>
</feature>
<feature type="domain" description="Peptidase S59" evidence="10">
    <location>
        <begin position="579"/>
        <end position="703"/>
    </location>
</feature>
<keyword evidence="5" id="KW-0653">Protein transport</keyword>
<evidence type="ECO:0000256" key="3">
    <source>
        <dbReference type="ARBA" id="ARBA00022448"/>
    </source>
</evidence>
<dbReference type="PROSITE" id="PS51434">
    <property type="entry name" value="NUP_C"/>
    <property type="match status" value="1"/>
</dbReference>
<feature type="region of interest" description="Disordered" evidence="9">
    <location>
        <begin position="123"/>
        <end position="149"/>
    </location>
</feature>
<feature type="region of interest" description="Disordered" evidence="9">
    <location>
        <begin position="371"/>
        <end position="421"/>
    </location>
</feature>
<dbReference type="InterPro" id="IPR007230">
    <property type="entry name" value="Nup98_auto-Pept-S59_dom"/>
</dbReference>
<sequence>MGSPIPMEPLRSLSPPRLVVPQLPHAPMVSDIFPQRLDVSPRRIPELHRSMEVLPPGSPVSRHRALHVLGSPPVGGAFMSPVRLAPGHCSVGPMRPPEAHRQVVEIRPRPLQQVLREVPQGPILANPSQLTNPQQLPTYREAQSVQRSQMRPLVPCDTSGRAYHAPVAALPPRMVPVLQFQPAHPAPLAPAPPAAVVPQRASPQAPDPRCLLTPATTHRQPAGGLSVLSPAGGSGDLQVRVQESPRTFSPPRALSPPALPVALPVASSSPSPQASPRAPSRACEDSLAKQLRALQEAKVAAAETVAQSEQALLVRRGQLKRETFKALQCGSLAEALRRWPSPDAAPAMPPETALVPTPAPELASGRVELPEEDQCAEEDFELPNSSSPVELTPPLAPPEVSTEVREEAPVASSRSSRSRERLVQEEATRCCKALGKIASRISNKHLRDLRKPQKSLPPQVLKILGAIALLLGEKEGRSFLKRILADTLPQRLSTLDPASITGAQRGKLRALLSAPDLQPDAVAKLCPSCTALAQWCECIMIFLTRTQALQSEKDVKSVSEKLEYPSENQNGSLSKSSTESRLIVEPDLSRLDQDELKTVHELTVTKPHIGSVVFHGITDCSNLDPHKDIVLKRGYVLVYPDAKNKPPPGEGLNKPATVTMYECFPPGVAIGEHEADHYKENGACKFIDYDCQTGIWKFDVARF</sequence>
<dbReference type="Gene3D" id="1.20.920.60">
    <property type="match status" value="1"/>
</dbReference>
<keyword evidence="7" id="KW-0906">Nuclear pore complex</keyword>
<dbReference type="EMBL" id="CAXAMN010025661">
    <property type="protein sequence ID" value="CAK9096854.1"/>
    <property type="molecule type" value="Genomic_DNA"/>
</dbReference>
<comment type="similarity">
    <text evidence="2">Belongs to the nucleoporin GLFG family.</text>
</comment>
<keyword evidence="8" id="KW-0539">Nucleus</keyword>
<comment type="subcellular location">
    <subcellularLocation>
        <location evidence="1">Nucleus</location>
        <location evidence="1">Nuclear pore complex</location>
    </subcellularLocation>
</comment>
<dbReference type="Proteomes" id="UP001642484">
    <property type="component" value="Unassembled WGS sequence"/>
</dbReference>
<evidence type="ECO:0000256" key="1">
    <source>
        <dbReference type="ARBA" id="ARBA00004567"/>
    </source>
</evidence>
<gene>
    <name evidence="11" type="ORF">CCMP2556_LOCUS46035</name>
</gene>
<keyword evidence="12" id="KW-1185">Reference proteome</keyword>